<dbReference type="PROSITE" id="PS51257">
    <property type="entry name" value="PROKAR_LIPOPROTEIN"/>
    <property type="match status" value="1"/>
</dbReference>
<keyword evidence="7 18" id="KW-0808">Transferase</keyword>
<dbReference type="EMBL" id="UGSS01000002">
    <property type="protein sequence ID" value="SUB34202.1"/>
    <property type="molecule type" value="Genomic_DNA"/>
</dbReference>
<proteinExistence type="inferred from homology"/>
<feature type="chain" id="PRO_5016477810" description="FAD:protein FMN transferase" evidence="20">
    <location>
        <begin position="22"/>
        <end position="348"/>
    </location>
</feature>
<evidence type="ECO:0000313" key="22">
    <source>
        <dbReference type="Proteomes" id="UP000254280"/>
    </source>
</evidence>
<keyword evidence="8 18" id="KW-0479">Metal-binding</keyword>
<evidence type="ECO:0000256" key="14">
    <source>
        <dbReference type="ARBA" id="ARBA00023288"/>
    </source>
</evidence>
<dbReference type="SUPFAM" id="SSF143631">
    <property type="entry name" value="ApbE-like"/>
    <property type="match status" value="1"/>
</dbReference>
<dbReference type="AlphaFoldDB" id="A0A379B6V5"/>
<evidence type="ECO:0000256" key="11">
    <source>
        <dbReference type="ARBA" id="ARBA00022842"/>
    </source>
</evidence>
<keyword evidence="12" id="KW-0472">Membrane</keyword>
<sequence length="348" mass="38688">MMKIKQLMTWLGAAILTLMLAACDNSPELVSLSGHTMGTTYSIKYVNSGETSLSPDEVHENVENILKDVNNKMSTYIPTSELSQFNQNTQINTPIEISADLATVIKEAIRLNQVTEGKLDVTVGPLVNLWGFGPEKRVDKRPTDQALAERRAWVGIDKLKLTEQSGKFYLEKRVPQLYIDLSSIAKGFGVDQVANYIEKINKTDYLVEIGGEIRAKGKNIENKPWQIAIEKPEFDGSRAVEEIIGLHNLAMATSGDYRNYFEENGQRFSHEIDPATGLPIQHRLASITVLSPSSMTADGLSTGLFVLGDERALQVAEKESLAIYLIVKTDKGFENKMSSAFKKLMQKE</sequence>
<dbReference type="Gene3D" id="3.10.520.10">
    <property type="entry name" value="ApbE-like domains"/>
    <property type="match status" value="1"/>
</dbReference>
<organism evidence="21 22">
    <name type="scientific">[Pasteurella] mairii</name>
    <dbReference type="NCBI Taxonomy" id="757"/>
    <lineage>
        <taxon>Bacteria</taxon>
        <taxon>Pseudomonadati</taxon>
        <taxon>Pseudomonadota</taxon>
        <taxon>Gammaproteobacteria</taxon>
        <taxon>Pasteurellales</taxon>
        <taxon>Pasteurellaceae</taxon>
    </lineage>
</organism>
<keyword evidence="22" id="KW-1185">Reference proteome</keyword>
<evidence type="ECO:0000256" key="19">
    <source>
        <dbReference type="PIRSR" id="PIRSR006268-2"/>
    </source>
</evidence>
<keyword evidence="14 20" id="KW-0449">Lipoprotein</keyword>
<dbReference type="EC" id="2.7.1.180" evidence="2 18"/>
<keyword evidence="9 20" id="KW-0732">Signal</keyword>
<evidence type="ECO:0000256" key="9">
    <source>
        <dbReference type="ARBA" id="ARBA00022729"/>
    </source>
</evidence>
<comment type="cofactor">
    <cofactor evidence="19">
        <name>Mg(2+)</name>
        <dbReference type="ChEBI" id="CHEBI:18420"/>
    </cofactor>
    <cofactor evidence="19">
        <name>Mn(2+)</name>
        <dbReference type="ChEBI" id="CHEBI:29035"/>
    </cofactor>
    <text evidence="19">Magnesium. Can also use manganese.</text>
</comment>
<keyword evidence="13" id="KW-0564">Palmitate</keyword>
<evidence type="ECO:0000256" key="17">
    <source>
        <dbReference type="ARBA" id="ARBA00060485"/>
    </source>
</evidence>
<reference evidence="21 22" key="1">
    <citation type="submission" date="2018-06" db="EMBL/GenBank/DDBJ databases">
        <authorList>
            <consortium name="Pathogen Informatics"/>
            <person name="Doyle S."/>
        </authorList>
    </citation>
    <scope>NUCLEOTIDE SEQUENCE [LARGE SCALE GENOMIC DNA]</scope>
    <source>
        <strain evidence="21 22">NCTC10699</strain>
    </source>
</reference>
<protein>
    <recommendedName>
        <fullName evidence="3 18">FAD:protein FMN transferase</fullName>
        <ecNumber evidence="2 18">2.7.1.180</ecNumber>
    </recommendedName>
    <alternativeName>
        <fullName evidence="15 18">Flavin transferase</fullName>
    </alternativeName>
</protein>
<dbReference type="GO" id="GO:0016740">
    <property type="term" value="F:transferase activity"/>
    <property type="evidence" value="ECO:0007669"/>
    <property type="project" value="UniProtKB-UniRule"/>
</dbReference>
<evidence type="ECO:0000256" key="3">
    <source>
        <dbReference type="ARBA" id="ARBA00016337"/>
    </source>
</evidence>
<evidence type="ECO:0000256" key="4">
    <source>
        <dbReference type="ARBA" id="ARBA00022475"/>
    </source>
</evidence>
<dbReference type="GO" id="GO:0005886">
    <property type="term" value="C:plasma membrane"/>
    <property type="evidence" value="ECO:0007669"/>
    <property type="project" value="UniProtKB-SubCell"/>
</dbReference>
<evidence type="ECO:0000256" key="18">
    <source>
        <dbReference type="PIRNR" id="PIRNR006268"/>
    </source>
</evidence>
<evidence type="ECO:0000256" key="2">
    <source>
        <dbReference type="ARBA" id="ARBA00011955"/>
    </source>
</evidence>
<dbReference type="Proteomes" id="UP000254280">
    <property type="component" value="Unassembled WGS sequence"/>
</dbReference>
<comment type="catalytic activity">
    <reaction evidence="16 18 20">
        <text>L-threonyl-[protein] + FAD = FMN-L-threonyl-[protein] + AMP + H(+)</text>
        <dbReference type="Rhea" id="RHEA:36847"/>
        <dbReference type="Rhea" id="RHEA-COMP:11060"/>
        <dbReference type="Rhea" id="RHEA-COMP:11061"/>
        <dbReference type="ChEBI" id="CHEBI:15378"/>
        <dbReference type="ChEBI" id="CHEBI:30013"/>
        <dbReference type="ChEBI" id="CHEBI:57692"/>
        <dbReference type="ChEBI" id="CHEBI:74257"/>
        <dbReference type="ChEBI" id="CHEBI:456215"/>
        <dbReference type="EC" id="2.7.1.180"/>
    </reaction>
</comment>
<evidence type="ECO:0000256" key="5">
    <source>
        <dbReference type="ARBA" id="ARBA00022519"/>
    </source>
</evidence>
<comment type="subcellular location">
    <subcellularLocation>
        <location evidence="17 20">Cell inner membrane</location>
        <topology evidence="17 20">Lipid-anchor</topology>
        <orientation evidence="17 20">Periplasmic side</orientation>
    </subcellularLocation>
</comment>
<keyword evidence="4" id="KW-1003">Cell membrane</keyword>
<dbReference type="InterPro" id="IPR024932">
    <property type="entry name" value="ApbE"/>
</dbReference>
<dbReference type="PIRSF" id="PIRSF006268">
    <property type="entry name" value="ApbE"/>
    <property type="match status" value="1"/>
</dbReference>
<evidence type="ECO:0000256" key="16">
    <source>
        <dbReference type="ARBA" id="ARBA00048540"/>
    </source>
</evidence>
<keyword evidence="6 18" id="KW-0285">Flavoprotein</keyword>
<dbReference type="Pfam" id="PF02424">
    <property type="entry name" value="ApbE"/>
    <property type="match status" value="1"/>
</dbReference>
<evidence type="ECO:0000256" key="12">
    <source>
        <dbReference type="ARBA" id="ARBA00023136"/>
    </source>
</evidence>
<evidence type="ECO:0000256" key="15">
    <source>
        <dbReference type="ARBA" id="ARBA00031306"/>
    </source>
</evidence>
<evidence type="ECO:0000256" key="8">
    <source>
        <dbReference type="ARBA" id="ARBA00022723"/>
    </source>
</evidence>
<evidence type="ECO:0000256" key="7">
    <source>
        <dbReference type="ARBA" id="ARBA00022679"/>
    </source>
</evidence>
<dbReference type="FunFam" id="3.10.520.10:FF:000001">
    <property type="entry name" value="FAD:protein FMN transferase"/>
    <property type="match status" value="1"/>
</dbReference>
<keyword evidence="10 18" id="KW-0274">FAD</keyword>
<comment type="function">
    <text evidence="20">Flavin transferase that catalyzes the transfer of the FMN moiety of FAD and its covalent binding to the hydroxyl group of a threonine residue in a target flavoprotein.</text>
</comment>
<feature type="signal peptide" evidence="20">
    <location>
        <begin position="1"/>
        <end position="21"/>
    </location>
</feature>
<dbReference type="PANTHER" id="PTHR30040:SF2">
    <property type="entry name" value="FAD:PROTEIN FMN TRANSFERASE"/>
    <property type="match status" value="1"/>
</dbReference>
<evidence type="ECO:0000313" key="21">
    <source>
        <dbReference type="EMBL" id="SUB34202.1"/>
    </source>
</evidence>
<feature type="binding site" evidence="19">
    <location>
        <position position="302"/>
    </location>
    <ligand>
        <name>Mg(2+)</name>
        <dbReference type="ChEBI" id="CHEBI:18420"/>
    </ligand>
</feature>
<dbReference type="PANTHER" id="PTHR30040">
    <property type="entry name" value="THIAMINE BIOSYNTHESIS LIPOPROTEIN APBE"/>
    <property type="match status" value="1"/>
</dbReference>
<dbReference type="InterPro" id="IPR003374">
    <property type="entry name" value="ApbE-like_sf"/>
</dbReference>
<dbReference type="GO" id="GO:0046872">
    <property type="term" value="F:metal ion binding"/>
    <property type="evidence" value="ECO:0007669"/>
    <property type="project" value="UniProtKB-UniRule"/>
</dbReference>
<name>A0A379B6V5_9PAST</name>
<gene>
    <name evidence="21" type="primary">apbE</name>
    <name evidence="21" type="ORF">NCTC10699_01855</name>
</gene>
<evidence type="ECO:0000256" key="10">
    <source>
        <dbReference type="ARBA" id="ARBA00022827"/>
    </source>
</evidence>
<keyword evidence="11 18" id="KW-0460">Magnesium</keyword>
<comment type="similarity">
    <text evidence="1 18 20">Belongs to the ApbE family.</text>
</comment>
<evidence type="ECO:0000256" key="20">
    <source>
        <dbReference type="RuleBase" id="RU363002"/>
    </source>
</evidence>
<keyword evidence="5 20" id="KW-0997">Cell inner membrane</keyword>
<feature type="binding site" evidence="19">
    <location>
        <position position="298"/>
    </location>
    <ligand>
        <name>Mg(2+)</name>
        <dbReference type="ChEBI" id="CHEBI:18420"/>
    </ligand>
</feature>
<evidence type="ECO:0000256" key="6">
    <source>
        <dbReference type="ARBA" id="ARBA00022630"/>
    </source>
</evidence>
<evidence type="ECO:0000256" key="1">
    <source>
        <dbReference type="ARBA" id="ARBA00008282"/>
    </source>
</evidence>
<evidence type="ECO:0000256" key="13">
    <source>
        <dbReference type="ARBA" id="ARBA00023139"/>
    </source>
</evidence>
<accession>A0A379B6V5</accession>
<feature type="binding site" evidence="19">
    <location>
        <position position="183"/>
    </location>
    <ligand>
        <name>Mg(2+)</name>
        <dbReference type="ChEBI" id="CHEBI:18420"/>
    </ligand>
</feature>